<accession>A0AAX2CHR1</accession>
<feature type="transmembrane region" description="Helical" evidence="1">
    <location>
        <begin position="7"/>
        <end position="30"/>
    </location>
</feature>
<protein>
    <recommendedName>
        <fullName evidence="4">Cytochrome c oxidase subunit 2A</fullName>
    </recommendedName>
</protein>
<evidence type="ECO:0000313" key="2">
    <source>
        <dbReference type="EMBL" id="SCL94779.1"/>
    </source>
</evidence>
<comment type="caution">
    <text evidence="2">The sequence shown here is derived from an EMBL/GenBank/DDBJ whole genome shotgun (WGS) entry which is preliminary data.</text>
</comment>
<keyword evidence="1" id="KW-0812">Transmembrane</keyword>
<sequence>MENNKNGILALVVFALALAFFVVGMIYSLWGTF</sequence>
<proteinExistence type="predicted"/>
<evidence type="ECO:0000313" key="3">
    <source>
        <dbReference type="Proteomes" id="UP000242164"/>
    </source>
</evidence>
<reference evidence="2 3" key="1">
    <citation type="submission" date="2016-08" db="EMBL/GenBank/DDBJ databases">
        <authorList>
            <person name="Loux V."/>
            <person name="Rue O."/>
        </authorList>
    </citation>
    <scope>NUCLEOTIDE SEQUENCE [LARGE SCALE GENOMIC DNA]</scope>
    <source>
        <strain evidence="2 3">AFSSA_08CEB44bac</strain>
    </source>
</reference>
<evidence type="ECO:0000256" key="1">
    <source>
        <dbReference type="SAM" id="Phobius"/>
    </source>
</evidence>
<name>A0AAX2CHR1_9BACI</name>
<dbReference type="EMBL" id="FMIK01000029">
    <property type="protein sequence ID" value="SCL94779.1"/>
    <property type="molecule type" value="Genomic_DNA"/>
</dbReference>
<keyword evidence="1" id="KW-1133">Transmembrane helix</keyword>
<dbReference type="Proteomes" id="UP000242164">
    <property type="component" value="Unassembled WGS sequence"/>
</dbReference>
<evidence type="ECO:0008006" key="4">
    <source>
        <dbReference type="Google" id="ProtNLM"/>
    </source>
</evidence>
<gene>
    <name evidence="2" type="ORF">BCB44BAC_02439</name>
</gene>
<keyword evidence="1" id="KW-0472">Membrane</keyword>
<dbReference type="AlphaFoldDB" id="A0AAX2CHR1"/>
<organism evidence="2 3">
    <name type="scientific">Bacillus cytotoxicus</name>
    <dbReference type="NCBI Taxonomy" id="580165"/>
    <lineage>
        <taxon>Bacteria</taxon>
        <taxon>Bacillati</taxon>
        <taxon>Bacillota</taxon>
        <taxon>Bacilli</taxon>
        <taxon>Bacillales</taxon>
        <taxon>Bacillaceae</taxon>
        <taxon>Bacillus</taxon>
        <taxon>Bacillus cereus group</taxon>
    </lineage>
</organism>